<sequence length="141" mass="15812">MERKSISLERSLLDLRRVDTGTEIEGYASVWDTPDAYGDVIRRGAFARTLRERERPVRMRWQHFGPVIGRWLELREDDIGLYVRGVLIKGHSVADDAAAAIAAGAVDGLSIGFFARSWRDLPSGGRELTDIDLVEISVVEE</sequence>
<reference evidence="5 6" key="1">
    <citation type="submission" date="2017-11" db="EMBL/GenBank/DDBJ databases">
        <title>Evolution of Phototrophy in the Chloroflexi Phylum Driven by Horizontal Gene Transfer.</title>
        <authorList>
            <person name="Ward L.M."/>
            <person name="Hemp J."/>
            <person name="Shih P.M."/>
            <person name="Mcglynn S.E."/>
            <person name="Fischer W."/>
        </authorList>
    </citation>
    <scope>NUCLEOTIDE SEQUENCE [LARGE SCALE GENOMIC DNA]</scope>
    <source>
        <strain evidence="5">JP3_7</strain>
    </source>
</reference>
<proteinExistence type="predicted"/>
<dbReference type="Proteomes" id="UP000230790">
    <property type="component" value="Unassembled WGS sequence"/>
</dbReference>
<dbReference type="NCBIfam" id="TIGR01543">
    <property type="entry name" value="proheadase_HK97"/>
    <property type="match status" value="1"/>
</dbReference>
<protein>
    <submittedName>
        <fullName evidence="5">HK97 family phage prohead protease</fullName>
    </submittedName>
</protein>
<name>A0A2M8Q927_9CHLR</name>
<dbReference type="GO" id="GO:0006508">
    <property type="term" value="P:proteolysis"/>
    <property type="evidence" value="ECO:0007669"/>
    <property type="project" value="UniProtKB-KW"/>
</dbReference>
<dbReference type="AlphaFoldDB" id="A0A2M8Q927"/>
<feature type="domain" description="Prohead serine protease" evidence="4">
    <location>
        <begin position="13"/>
        <end position="140"/>
    </location>
</feature>
<dbReference type="InterPro" id="IPR006433">
    <property type="entry name" value="Prohead_protease"/>
</dbReference>
<organism evidence="5 6">
    <name type="scientific">Candidatus Thermofonsia Clade 3 bacterium</name>
    <dbReference type="NCBI Taxonomy" id="2364212"/>
    <lineage>
        <taxon>Bacteria</taxon>
        <taxon>Bacillati</taxon>
        <taxon>Chloroflexota</taxon>
        <taxon>Candidatus Thermofontia</taxon>
        <taxon>Candidatus Thermofonsia Clade 3</taxon>
    </lineage>
</organism>
<dbReference type="InterPro" id="IPR054613">
    <property type="entry name" value="Peptidase_S78_dom"/>
</dbReference>
<feature type="non-terminal residue" evidence="5">
    <location>
        <position position="141"/>
    </location>
</feature>
<dbReference type="Pfam" id="PF04586">
    <property type="entry name" value="Peptidase_S78"/>
    <property type="match status" value="1"/>
</dbReference>
<dbReference type="GO" id="GO:0008233">
    <property type="term" value="F:peptidase activity"/>
    <property type="evidence" value="ECO:0007669"/>
    <property type="project" value="UniProtKB-KW"/>
</dbReference>
<evidence type="ECO:0000313" key="6">
    <source>
        <dbReference type="Proteomes" id="UP000230790"/>
    </source>
</evidence>
<evidence type="ECO:0000256" key="3">
    <source>
        <dbReference type="ARBA" id="ARBA00022801"/>
    </source>
</evidence>
<keyword evidence="3" id="KW-0378">Hydrolase</keyword>
<evidence type="ECO:0000256" key="1">
    <source>
        <dbReference type="ARBA" id="ARBA00022612"/>
    </source>
</evidence>
<keyword evidence="2 5" id="KW-0645">Protease</keyword>
<evidence type="ECO:0000313" key="5">
    <source>
        <dbReference type="EMBL" id="PJF46270.1"/>
    </source>
</evidence>
<comment type="caution">
    <text evidence="5">The sequence shown here is derived from an EMBL/GenBank/DDBJ whole genome shotgun (WGS) entry which is preliminary data.</text>
</comment>
<dbReference type="EMBL" id="PGTN01000332">
    <property type="protein sequence ID" value="PJF46270.1"/>
    <property type="molecule type" value="Genomic_DNA"/>
</dbReference>
<gene>
    <name evidence="5" type="ORF">CUN48_14660</name>
</gene>
<dbReference type="SUPFAM" id="SSF50789">
    <property type="entry name" value="Herpes virus serine proteinase, assemblin"/>
    <property type="match status" value="1"/>
</dbReference>
<evidence type="ECO:0000256" key="2">
    <source>
        <dbReference type="ARBA" id="ARBA00022670"/>
    </source>
</evidence>
<accession>A0A2M8Q927</accession>
<evidence type="ECO:0000259" key="4">
    <source>
        <dbReference type="Pfam" id="PF04586"/>
    </source>
</evidence>
<keyword evidence="1" id="KW-1188">Viral release from host cell</keyword>